<dbReference type="Pfam" id="PF00182">
    <property type="entry name" value="Glyco_hydro_19"/>
    <property type="match status" value="1"/>
</dbReference>
<proteinExistence type="predicted"/>
<organism evidence="2 3">
    <name type="scientific">Paludibacterium purpuratum</name>
    <dbReference type="NCBI Taxonomy" id="1144873"/>
    <lineage>
        <taxon>Bacteria</taxon>
        <taxon>Pseudomonadati</taxon>
        <taxon>Pseudomonadota</taxon>
        <taxon>Betaproteobacteria</taxon>
        <taxon>Neisseriales</taxon>
        <taxon>Chromobacteriaceae</taxon>
        <taxon>Paludibacterium</taxon>
    </lineage>
</organism>
<protein>
    <submittedName>
        <fullName evidence="2">Putative chitinase</fullName>
    </submittedName>
</protein>
<dbReference type="InterPro" id="IPR052354">
    <property type="entry name" value="Cell_Wall_Dynamics_Protein"/>
</dbReference>
<dbReference type="SUPFAM" id="SSF53955">
    <property type="entry name" value="Lysozyme-like"/>
    <property type="match status" value="1"/>
</dbReference>
<keyword evidence="3" id="KW-1185">Reference proteome</keyword>
<gene>
    <name evidence="2" type="ORF">DFP86_102333</name>
</gene>
<feature type="domain" description="Glycoside hydrolase family 19 catalytic" evidence="1">
    <location>
        <begin position="38"/>
        <end position="195"/>
    </location>
</feature>
<dbReference type="InterPro" id="IPR000726">
    <property type="entry name" value="Glyco_hydro_19_cat"/>
</dbReference>
<dbReference type="Proteomes" id="UP000295611">
    <property type="component" value="Unassembled WGS sequence"/>
</dbReference>
<dbReference type="PANTHER" id="PTHR34408:SF1">
    <property type="entry name" value="GLYCOSYL HYDROLASE FAMILY 19 DOMAIN-CONTAINING PROTEIN HI_1415"/>
    <property type="match status" value="1"/>
</dbReference>
<dbReference type="Gene3D" id="1.10.530.10">
    <property type="match status" value="1"/>
</dbReference>
<dbReference type="PANTHER" id="PTHR34408">
    <property type="entry name" value="FAMILY PROTEIN, PUTATIVE-RELATED"/>
    <property type="match status" value="1"/>
</dbReference>
<sequence>MIDTKLICAATGCPPARAQQWQQALSDACTKYLINTPRRIAAFLSQVGVESAGLLALSENLNYSATGLLATFPTHFDQAEAAQYARQPQKIGARAYAGRMGNGDEASGDGWVFRGRGLIQITGRQGYAACGKDLGLDLIAHPELLEQPANAALSGAWYFVTNGCLPLADAGDIRGVSGVINAGNKDADPKRINGYPQRLALYGAATKLLAA</sequence>
<name>A0A4V3DVT6_9NEIS</name>
<evidence type="ECO:0000313" key="2">
    <source>
        <dbReference type="EMBL" id="TDR82219.1"/>
    </source>
</evidence>
<dbReference type="GO" id="GO:0006032">
    <property type="term" value="P:chitin catabolic process"/>
    <property type="evidence" value="ECO:0007669"/>
    <property type="project" value="InterPro"/>
</dbReference>
<dbReference type="RefSeq" id="WP_133678631.1">
    <property type="nucleotide sequence ID" value="NZ_SNZP01000002.1"/>
</dbReference>
<dbReference type="GO" id="GO:0004568">
    <property type="term" value="F:chitinase activity"/>
    <property type="evidence" value="ECO:0007669"/>
    <property type="project" value="InterPro"/>
</dbReference>
<dbReference type="GO" id="GO:0016998">
    <property type="term" value="P:cell wall macromolecule catabolic process"/>
    <property type="evidence" value="ECO:0007669"/>
    <property type="project" value="InterPro"/>
</dbReference>
<dbReference type="InterPro" id="IPR023346">
    <property type="entry name" value="Lysozyme-like_dom_sf"/>
</dbReference>
<reference evidence="2 3" key="1">
    <citation type="submission" date="2019-03" db="EMBL/GenBank/DDBJ databases">
        <title>Genomic Encyclopedia of Type Strains, Phase III (KMG-III): the genomes of soil and plant-associated and newly described type strains.</title>
        <authorList>
            <person name="Whitman W."/>
        </authorList>
    </citation>
    <scope>NUCLEOTIDE SEQUENCE [LARGE SCALE GENOMIC DNA]</scope>
    <source>
        <strain evidence="2 3">CECT 8976</strain>
    </source>
</reference>
<comment type="caution">
    <text evidence="2">The sequence shown here is derived from an EMBL/GenBank/DDBJ whole genome shotgun (WGS) entry which is preliminary data.</text>
</comment>
<dbReference type="OrthoDB" id="1242806at2"/>
<dbReference type="EMBL" id="SNZP01000002">
    <property type="protein sequence ID" value="TDR82219.1"/>
    <property type="molecule type" value="Genomic_DNA"/>
</dbReference>
<evidence type="ECO:0000313" key="3">
    <source>
        <dbReference type="Proteomes" id="UP000295611"/>
    </source>
</evidence>
<evidence type="ECO:0000259" key="1">
    <source>
        <dbReference type="Pfam" id="PF00182"/>
    </source>
</evidence>
<dbReference type="AlphaFoldDB" id="A0A4V3DVT6"/>
<accession>A0A4V3DVT6</accession>